<gene>
    <name evidence="6" type="ORF">HCT48_06555</name>
</gene>
<feature type="transmembrane region" description="Helical" evidence="4">
    <location>
        <begin position="140"/>
        <end position="162"/>
    </location>
</feature>
<dbReference type="PANTHER" id="PTHR23523:SF2">
    <property type="entry name" value="2-NITROIMIDAZOLE TRANSPORTER"/>
    <property type="match status" value="1"/>
</dbReference>
<dbReference type="InterPro" id="IPR011701">
    <property type="entry name" value="MFS"/>
</dbReference>
<dbReference type="Pfam" id="PF07690">
    <property type="entry name" value="MFS_1"/>
    <property type="match status" value="1"/>
</dbReference>
<protein>
    <submittedName>
        <fullName evidence="6">MFS transporter</fullName>
    </submittedName>
</protein>
<dbReference type="CDD" id="cd06174">
    <property type="entry name" value="MFS"/>
    <property type="match status" value="1"/>
</dbReference>
<feature type="domain" description="Major facilitator superfamily (MFS) profile" evidence="5">
    <location>
        <begin position="12"/>
        <end position="389"/>
    </location>
</feature>
<evidence type="ECO:0000259" key="5">
    <source>
        <dbReference type="PROSITE" id="PS50850"/>
    </source>
</evidence>
<feature type="transmembrane region" description="Helical" evidence="4">
    <location>
        <begin position="296"/>
        <end position="319"/>
    </location>
</feature>
<evidence type="ECO:0000256" key="1">
    <source>
        <dbReference type="ARBA" id="ARBA00022692"/>
    </source>
</evidence>
<feature type="transmembrane region" description="Helical" evidence="4">
    <location>
        <begin position="331"/>
        <end position="353"/>
    </location>
</feature>
<comment type="caution">
    <text evidence="6">The sequence shown here is derived from an EMBL/GenBank/DDBJ whole genome shotgun (WGS) entry which is preliminary data.</text>
</comment>
<dbReference type="PANTHER" id="PTHR23523">
    <property type="match status" value="1"/>
</dbReference>
<dbReference type="AlphaFoldDB" id="A0A968GFZ5"/>
<keyword evidence="3 4" id="KW-0472">Membrane</keyword>
<organism evidence="6 7">
    <name type="scientific">Entomospira culicis</name>
    <dbReference type="NCBI Taxonomy" id="2719989"/>
    <lineage>
        <taxon>Bacteria</taxon>
        <taxon>Pseudomonadati</taxon>
        <taxon>Spirochaetota</taxon>
        <taxon>Spirochaetia</taxon>
        <taxon>Spirochaetales</taxon>
        <taxon>Spirochaetaceae</taxon>
        <taxon>Entomospira</taxon>
    </lineage>
</organism>
<evidence type="ECO:0000256" key="4">
    <source>
        <dbReference type="SAM" id="Phobius"/>
    </source>
</evidence>
<feature type="transmembrane region" description="Helical" evidence="4">
    <location>
        <begin position="51"/>
        <end position="72"/>
    </location>
</feature>
<dbReference type="EMBL" id="JAATLM010000001">
    <property type="protein sequence ID" value="NIZ69866.1"/>
    <property type="molecule type" value="Genomic_DNA"/>
</dbReference>
<dbReference type="Proteomes" id="UP000778951">
    <property type="component" value="Unassembled WGS sequence"/>
</dbReference>
<sequence>MIKTHQPNKYMIEALLFLSYVLFGMSWQATALFLPDIREQMGVNSTAELSWITNVVSISRIIGTFLASTILIKLGTKKAVSLSMLLMSIGAFAGLVNSYFMLLLVRFIAGLGSSLIIAFFAPLVFELFEPKERPIVNGMNSVALNLGMAIIAFGLGAMMSLFNNNWQHVLLTISVGSLIIFILWLVYGTDTKPAVAKSTKSYTIIDGLKEPFNWLYALTYAGTLSFYLILLTFYSHANIPAVKYIFLMGIVGTIFGIIVAQKTYYRRPILQISGAVQILAIIGVHSQTWGWFDSQILVNISALMIGFFLFFPMTSLVLFAQERKGATAENLGPTFSLFWSISYLISAFAPYIFGMLVDNFNGNYSVAFVFSTIASSSFLIGAMIMKETKAPKNAS</sequence>
<keyword evidence="1 4" id="KW-0812">Transmembrane</keyword>
<feature type="transmembrane region" description="Helical" evidence="4">
    <location>
        <begin position="272"/>
        <end position="290"/>
    </location>
</feature>
<dbReference type="RefSeq" id="WP_167695939.1">
    <property type="nucleotide sequence ID" value="NZ_CP118181.1"/>
</dbReference>
<dbReference type="InterPro" id="IPR020846">
    <property type="entry name" value="MFS_dom"/>
</dbReference>
<keyword evidence="7" id="KW-1185">Reference proteome</keyword>
<feature type="transmembrane region" description="Helical" evidence="4">
    <location>
        <begin position="365"/>
        <end position="385"/>
    </location>
</feature>
<dbReference type="Gene3D" id="1.20.1250.20">
    <property type="entry name" value="MFS general substrate transporter like domains"/>
    <property type="match status" value="2"/>
</dbReference>
<accession>A0A968GFZ5</accession>
<keyword evidence="2 4" id="KW-1133">Transmembrane helix</keyword>
<evidence type="ECO:0000313" key="7">
    <source>
        <dbReference type="Proteomes" id="UP000778951"/>
    </source>
</evidence>
<dbReference type="GO" id="GO:0022857">
    <property type="term" value="F:transmembrane transporter activity"/>
    <property type="evidence" value="ECO:0007669"/>
    <property type="project" value="InterPro"/>
</dbReference>
<evidence type="ECO:0000256" key="3">
    <source>
        <dbReference type="ARBA" id="ARBA00023136"/>
    </source>
</evidence>
<feature type="transmembrane region" description="Helical" evidence="4">
    <location>
        <begin position="168"/>
        <end position="187"/>
    </location>
</feature>
<feature type="transmembrane region" description="Helical" evidence="4">
    <location>
        <begin position="12"/>
        <end position="31"/>
    </location>
</feature>
<feature type="transmembrane region" description="Helical" evidence="4">
    <location>
        <begin position="214"/>
        <end position="235"/>
    </location>
</feature>
<reference evidence="6" key="1">
    <citation type="submission" date="2020-03" db="EMBL/GenBank/DDBJ databases">
        <title>Spirochaetal bacteria isolated from arthropods constitute a novel genus Entomospira genus novum within the order Spirochaetales.</title>
        <authorList>
            <person name="Grana-Miraglia L."/>
            <person name="Sikutova S."/>
            <person name="Fingerle V."/>
            <person name="Sing A."/>
            <person name="Castillo-Ramirez S."/>
            <person name="Margos G."/>
            <person name="Rudolf I."/>
        </authorList>
    </citation>
    <scope>NUCLEOTIDE SEQUENCE</scope>
    <source>
        <strain evidence="6">BR149</strain>
    </source>
</reference>
<dbReference type="InterPro" id="IPR036259">
    <property type="entry name" value="MFS_trans_sf"/>
</dbReference>
<feature type="transmembrane region" description="Helical" evidence="4">
    <location>
        <begin position="241"/>
        <end position="260"/>
    </location>
</feature>
<evidence type="ECO:0000313" key="6">
    <source>
        <dbReference type="EMBL" id="NIZ69866.1"/>
    </source>
</evidence>
<name>A0A968GFZ5_9SPIO</name>
<feature type="transmembrane region" description="Helical" evidence="4">
    <location>
        <begin position="107"/>
        <end position="128"/>
    </location>
</feature>
<dbReference type="SUPFAM" id="SSF103473">
    <property type="entry name" value="MFS general substrate transporter"/>
    <property type="match status" value="1"/>
</dbReference>
<dbReference type="PROSITE" id="PS50850">
    <property type="entry name" value="MFS"/>
    <property type="match status" value="1"/>
</dbReference>
<feature type="transmembrane region" description="Helical" evidence="4">
    <location>
        <begin position="79"/>
        <end position="101"/>
    </location>
</feature>
<dbReference type="InterPro" id="IPR052524">
    <property type="entry name" value="MFS_Cyanate_Porter"/>
</dbReference>
<proteinExistence type="predicted"/>
<evidence type="ECO:0000256" key="2">
    <source>
        <dbReference type="ARBA" id="ARBA00022989"/>
    </source>
</evidence>